<feature type="non-terminal residue" evidence="1">
    <location>
        <position position="143"/>
    </location>
</feature>
<sequence length="143" mass="16307">PKIDENLINEFSILGYIACAFSTLYSTGNTDLCTEHVKDIKPAEYFKHLLKYKDGRSLEQLTENNTVSWSELFNRNLVEIKSKLNDLLGSSVDELEESVFENKNKQLETDEDEEIWPDWMILAKIGLNIIVDSSSDLGLSNTD</sequence>
<reference evidence="1" key="1">
    <citation type="submission" date="2021-06" db="EMBL/GenBank/DDBJ databases">
        <authorList>
            <person name="Kallberg Y."/>
            <person name="Tangrot J."/>
            <person name="Rosling A."/>
        </authorList>
    </citation>
    <scope>NUCLEOTIDE SEQUENCE</scope>
    <source>
        <strain evidence="1">FL966</strain>
    </source>
</reference>
<name>A0A9N9K9W3_9GLOM</name>
<evidence type="ECO:0000313" key="2">
    <source>
        <dbReference type="Proteomes" id="UP000789759"/>
    </source>
</evidence>
<dbReference type="Proteomes" id="UP000789759">
    <property type="component" value="Unassembled WGS sequence"/>
</dbReference>
<dbReference type="OrthoDB" id="432234at2759"/>
<protein>
    <submittedName>
        <fullName evidence="1">2429_t:CDS:1</fullName>
    </submittedName>
</protein>
<accession>A0A9N9K9W3</accession>
<proteinExistence type="predicted"/>
<keyword evidence="2" id="KW-1185">Reference proteome</keyword>
<comment type="caution">
    <text evidence="1">The sequence shown here is derived from an EMBL/GenBank/DDBJ whole genome shotgun (WGS) entry which is preliminary data.</text>
</comment>
<gene>
    <name evidence="1" type="ORF">CPELLU_LOCUS19332</name>
</gene>
<evidence type="ECO:0000313" key="1">
    <source>
        <dbReference type="EMBL" id="CAG8817298.1"/>
    </source>
</evidence>
<dbReference type="EMBL" id="CAJVQA010045309">
    <property type="protein sequence ID" value="CAG8817298.1"/>
    <property type="molecule type" value="Genomic_DNA"/>
</dbReference>
<organism evidence="1 2">
    <name type="scientific">Cetraspora pellucida</name>
    <dbReference type="NCBI Taxonomy" id="1433469"/>
    <lineage>
        <taxon>Eukaryota</taxon>
        <taxon>Fungi</taxon>
        <taxon>Fungi incertae sedis</taxon>
        <taxon>Mucoromycota</taxon>
        <taxon>Glomeromycotina</taxon>
        <taxon>Glomeromycetes</taxon>
        <taxon>Diversisporales</taxon>
        <taxon>Gigasporaceae</taxon>
        <taxon>Cetraspora</taxon>
    </lineage>
</organism>
<dbReference type="AlphaFoldDB" id="A0A9N9K9W3"/>